<evidence type="ECO:0000256" key="6">
    <source>
        <dbReference type="ARBA" id="ARBA00022737"/>
    </source>
</evidence>
<dbReference type="GO" id="GO:0016020">
    <property type="term" value="C:membrane"/>
    <property type="evidence" value="ECO:0007669"/>
    <property type="project" value="UniProtKB-SubCell"/>
</dbReference>
<feature type="compositionally biased region" description="Polar residues" evidence="12">
    <location>
        <begin position="657"/>
        <end position="669"/>
    </location>
</feature>
<feature type="region of interest" description="Disordered" evidence="12">
    <location>
        <begin position="313"/>
        <end position="346"/>
    </location>
</feature>
<keyword evidence="5" id="KW-0732">Signal</keyword>
<keyword evidence="10 13" id="KW-0472">Membrane</keyword>
<feature type="region of interest" description="Disordered" evidence="12">
    <location>
        <begin position="690"/>
        <end position="754"/>
    </location>
</feature>
<organism evidence="15 16">
    <name type="scientific">Ceratopteris richardii</name>
    <name type="common">Triangle waterfern</name>
    <dbReference type="NCBI Taxonomy" id="49495"/>
    <lineage>
        <taxon>Eukaryota</taxon>
        <taxon>Viridiplantae</taxon>
        <taxon>Streptophyta</taxon>
        <taxon>Embryophyta</taxon>
        <taxon>Tracheophyta</taxon>
        <taxon>Polypodiopsida</taxon>
        <taxon>Polypodiidae</taxon>
        <taxon>Polypodiales</taxon>
        <taxon>Pteridineae</taxon>
        <taxon>Pteridaceae</taxon>
        <taxon>Parkerioideae</taxon>
        <taxon>Ceratopteris</taxon>
    </lineage>
</organism>
<dbReference type="PROSITE" id="PS00108">
    <property type="entry name" value="PROTEIN_KINASE_ST"/>
    <property type="match status" value="1"/>
</dbReference>
<dbReference type="OrthoDB" id="310217at2759"/>
<gene>
    <name evidence="15" type="ORF">KP509_11G052000</name>
</gene>
<dbReference type="Pfam" id="PF00560">
    <property type="entry name" value="LRR_1"/>
    <property type="match status" value="3"/>
</dbReference>
<dbReference type="Proteomes" id="UP000825935">
    <property type="component" value="Chromosome 11"/>
</dbReference>
<evidence type="ECO:0000256" key="5">
    <source>
        <dbReference type="ARBA" id="ARBA00022729"/>
    </source>
</evidence>
<dbReference type="InterPro" id="IPR008271">
    <property type="entry name" value="Ser/Thr_kinase_AS"/>
</dbReference>
<evidence type="ECO:0000256" key="8">
    <source>
        <dbReference type="ARBA" id="ARBA00022840"/>
    </source>
</evidence>
<keyword evidence="8" id="KW-0067">ATP-binding</keyword>
<dbReference type="InterPro" id="IPR050994">
    <property type="entry name" value="At_inactive_RLKs"/>
</dbReference>
<dbReference type="EMBL" id="CM035416">
    <property type="protein sequence ID" value="KAH7425388.1"/>
    <property type="molecule type" value="Genomic_DNA"/>
</dbReference>
<sequence>MSFRGRGDAAMQRCRLISASKFVIFMFAFFCEKGTADLHADGEALLQFLNGLDATARNLSWSNSTSPCYWHGVECTPQLDNVVAIKLPGRGLYGTIKEGTVGSLPRLQILSLRLNHLSGPLPRDLLNCTGLRKVFLQGNDIVGSIPPFSMTSNPELAVIDLSFNKLSGSIPSSLSSLPHLKILFLQNNTISGSIPSSLGSISQFNVSNNNLNGTIPSSLRSFSNSSFSGNVGLCGPPLSSACPNTTTVPSSPSSNPSIPPPGRHTPSVYHSQAKRQLSTSVIVLIVIADVAFLFLMSACCMFWIQRRNAAIPEQGKEKEGKVSKEKGFPKGARDTDDSKEGYGSAQEPDRNKLVFFHGGYLTFDLEDLLRASAEVLGKGTFGTSYKAVLEDGPTVVVKRLKEASVSRKEFEQHMDVSGNMRHRNLVPMRAYYYSKEEKLLVHEYLPLGSLSTAIHGRNESGEAALDWQSRLRIAAAAARGLEYLHNSSSKCVHGDIKPSNILLHRDFDACISDYGLAPLFWAAANNVAAIANRMVVGYRAPEVAKTRKLTQKSDVYSFGVVLLELLTGKAPAQTSAEQGMDLPKWVQSVVREEWTSEVFDRALTKFNNIEEEMVQLLQISLACVSSSPDQRPDISEVLKMIRDIRNENDLNEDVRSPITTTHSSSPQEQSLRDSPAAAYTVIQVPAAQDMEVQQQAQGSPIVKDEELPGASPSATTREGRLASSSPGDSTSEVNTGHVSPITTVAEGADSAKRN</sequence>
<keyword evidence="11" id="KW-0325">Glycoprotein</keyword>
<dbReference type="Pfam" id="PF08263">
    <property type="entry name" value="LRRNT_2"/>
    <property type="match status" value="1"/>
</dbReference>
<feature type="compositionally biased region" description="Polar residues" evidence="12">
    <location>
        <begin position="712"/>
        <end position="742"/>
    </location>
</feature>
<evidence type="ECO:0000256" key="12">
    <source>
        <dbReference type="SAM" id="MobiDB-lite"/>
    </source>
</evidence>
<dbReference type="InterPro" id="IPR001245">
    <property type="entry name" value="Ser-Thr/Tyr_kinase_cat_dom"/>
</dbReference>
<feature type="compositionally biased region" description="Basic and acidic residues" evidence="12">
    <location>
        <begin position="314"/>
        <end position="340"/>
    </location>
</feature>
<comment type="subcellular location">
    <subcellularLocation>
        <location evidence="1">Membrane</location>
    </subcellularLocation>
</comment>
<evidence type="ECO:0000256" key="10">
    <source>
        <dbReference type="ARBA" id="ARBA00023136"/>
    </source>
</evidence>
<dbReference type="Pfam" id="PF07714">
    <property type="entry name" value="PK_Tyr_Ser-Thr"/>
    <property type="match status" value="1"/>
</dbReference>
<name>A0A8T2TSJ7_CERRI</name>
<keyword evidence="3" id="KW-0433">Leucine-rich repeat</keyword>
<evidence type="ECO:0000313" key="16">
    <source>
        <dbReference type="Proteomes" id="UP000825935"/>
    </source>
</evidence>
<evidence type="ECO:0000256" key="4">
    <source>
        <dbReference type="ARBA" id="ARBA00022692"/>
    </source>
</evidence>
<protein>
    <recommendedName>
        <fullName evidence="14">Protein kinase domain-containing protein</fullName>
    </recommendedName>
</protein>
<dbReference type="PROSITE" id="PS50011">
    <property type="entry name" value="PROTEIN_KINASE_DOM"/>
    <property type="match status" value="1"/>
</dbReference>
<proteinExistence type="inferred from homology"/>
<dbReference type="FunFam" id="3.30.200.20:FF:000307">
    <property type="entry name" value="pollen receptor-like kinase 1"/>
    <property type="match status" value="1"/>
</dbReference>
<keyword evidence="7" id="KW-0547">Nucleotide-binding</keyword>
<evidence type="ECO:0000259" key="14">
    <source>
        <dbReference type="PROSITE" id="PS50011"/>
    </source>
</evidence>
<keyword evidence="6" id="KW-0677">Repeat</keyword>
<comment type="caution">
    <text evidence="15">The sequence shown here is derived from an EMBL/GenBank/DDBJ whole genome shotgun (WGS) entry which is preliminary data.</text>
</comment>
<evidence type="ECO:0000256" key="2">
    <source>
        <dbReference type="ARBA" id="ARBA00008684"/>
    </source>
</evidence>
<evidence type="ECO:0000256" key="11">
    <source>
        <dbReference type="ARBA" id="ARBA00023180"/>
    </source>
</evidence>
<keyword evidence="4 13" id="KW-0812">Transmembrane</keyword>
<accession>A0A8T2TSJ7</accession>
<evidence type="ECO:0000256" key="3">
    <source>
        <dbReference type="ARBA" id="ARBA00022614"/>
    </source>
</evidence>
<dbReference type="GO" id="GO:0004672">
    <property type="term" value="F:protein kinase activity"/>
    <property type="evidence" value="ECO:0007669"/>
    <property type="project" value="InterPro"/>
</dbReference>
<dbReference type="FunFam" id="1.10.510.10:FF:000095">
    <property type="entry name" value="protein STRUBBELIG-RECEPTOR FAMILY 8"/>
    <property type="match status" value="1"/>
</dbReference>
<feature type="region of interest" description="Disordered" evidence="12">
    <location>
        <begin position="648"/>
        <end position="674"/>
    </location>
</feature>
<reference evidence="15" key="1">
    <citation type="submission" date="2021-08" db="EMBL/GenBank/DDBJ databases">
        <title>WGS assembly of Ceratopteris richardii.</title>
        <authorList>
            <person name="Marchant D.B."/>
            <person name="Chen G."/>
            <person name="Jenkins J."/>
            <person name="Shu S."/>
            <person name="Leebens-Mack J."/>
            <person name="Grimwood J."/>
            <person name="Schmutz J."/>
            <person name="Soltis P."/>
            <person name="Soltis D."/>
            <person name="Chen Z.-H."/>
        </authorList>
    </citation>
    <scope>NUCLEOTIDE SEQUENCE</scope>
    <source>
        <strain evidence="15">Whitten #5841</strain>
        <tissue evidence="15">Leaf</tissue>
    </source>
</reference>
<dbReference type="Gene3D" id="3.30.200.20">
    <property type="entry name" value="Phosphorylase Kinase, domain 1"/>
    <property type="match status" value="1"/>
</dbReference>
<keyword evidence="9 13" id="KW-1133">Transmembrane helix</keyword>
<comment type="similarity">
    <text evidence="2">Belongs to the protein kinase superfamily. Ser/Thr protein kinase family.</text>
</comment>
<dbReference type="PANTHER" id="PTHR48010">
    <property type="entry name" value="OS05G0588300 PROTEIN"/>
    <property type="match status" value="1"/>
</dbReference>
<evidence type="ECO:0000256" key="13">
    <source>
        <dbReference type="SAM" id="Phobius"/>
    </source>
</evidence>
<dbReference type="AlphaFoldDB" id="A0A8T2TSJ7"/>
<feature type="transmembrane region" description="Helical" evidence="13">
    <location>
        <begin position="281"/>
        <end position="304"/>
    </location>
</feature>
<dbReference type="CDD" id="cd14066">
    <property type="entry name" value="STKc_IRAK"/>
    <property type="match status" value="1"/>
</dbReference>
<dbReference type="FunFam" id="3.80.10.10:FF:000041">
    <property type="entry name" value="LRR receptor-like serine/threonine-protein kinase ERECTA"/>
    <property type="match status" value="1"/>
</dbReference>
<dbReference type="SUPFAM" id="SSF56112">
    <property type="entry name" value="Protein kinase-like (PK-like)"/>
    <property type="match status" value="1"/>
</dbReference>
<dbReference type="OMA" id="DHEMDAC"/>
<dbReference type="PANTHER" id="PTHR48010:SF76">
    <property type="entry name" value="INACTIVE RECEPTOR KINASE RLK902-RELATED"/>
    <property type="match status" value="1"/>
</dbReference>
<dbReference type="InterPro" id="IPR000719">
    <property type="entry name" value="Prot_kinase_dom"/>
</dbReference>
<dbReference type="InterPro" id="IPR011009">
    <property type="entry name" value="Kinase-like_dom_sf"/>
</dbReference>
<dbReference type="SMART" id="SM00220">
    <property type="entry name" value="S_TKc"/>
    <property type="match status" value="1"/>
</dbReference>
<dbReference type="InterPro" id="IPR013210">
    <property type="entry name" value="LRR_N_plant-typ"/>
</dbReference>
<feature type="region of interest" description="Disordered" evidence="12">
    <location>
        <begin position="244"/>
        <end position="271"/>
    </location>
</feature>
<evidence type="ECO:0000256" key="9">
    <source>
        <dbReference type="ARBA" id="ARBA00022989"/>
    </source>
</evidence>
<dbReference type="SUPFAM" id="SSF52058">
    <property type="entry name" value="L domain-like"/>
    <property type="match status" value="1"/>
</dbReference>
<evidence type="ECO:0000256" key="1">
    <source>
        <dbReference type="ARBA" id="ARBA00004370"/>
    </source>
</evidence>
<dbReference type="Gene3D" id="3.80.10.10">
    <property type="entry name" value="Ribonuclease Inhibitor"/>
    <property type="match status" value="2"/>
</dbReference>
<dbReference type="GO" id="GO:0005524">
    <property type="term" value="F:ATP binding"/>
    <property type="evidence" value="ECO:0007669"/>
    <property type="project" value="UniProtKB-KW"/>
</dbReference>
<feature type="domain" description="Protein kinase" evidence="14">
    <location>
        <begin position="370"/>
        <end position="645"/>
    </location>
</feature>
<feature type="compositionally biased region" description="Low complexity" evidence="12">
    <location>
        <begin position="244"/>
        <end position="256"/>
    </location>
</feature>
<dbReference type="InterPro" id="IPR032675">
    <property type="entry name" value="LRR_dom_sf"/>
</dbReference>
<evidence type="ECO:0000256" key="7">
    <source>
        <dbReference type="ARBA" id="ARBA00022741"/>
    </source>
</evidence>
<dbReference type="InterPro" id="IPR001611">
    <property type="entry name" value="Leu-rich_rpt"/>
</dbReference>
<dbReference type="Gene3D" id="1.10.510.10">
    <property type="entry name" value="Transferase(Phosphotransferase) domain 1"/>
    <property type="match status" value="1"/>
</dbReference>
<evidence type="ECO:0000313" key="15">
    <source>
        <dbReference type="EMBL" id="KAH7425388.1"/>
    </source>
</evidence>
<keyword evidence="16" id="KW-1185">Reference proteome</keyword>